<name>A0A2P4YZP8_9CRYT</name>
<dbReference type="EMBL" id="JIBK01000012">
    <property type="protein sequence ID" value="POM83299.1"/>
    <property type="molecule type" value="Genomic_DNA"/>
</dbReference>
<protein>
    <submittedName>
        <fullName evidence="3">Uncharacterized protein</fullName>
    </submittedName>
</protein>
<dbReference type="VEuPathDB" id="CryptoDB:CmeUKMEL1_06700"/>
<proteinExistence type="predicted"/>
<dbReference type="OrthoDB" id="336673at2759"/>
<keyword evidence="2" id="KW-0812">Transmembrane</keyword>
<dbReference type="Proteomes" id="UP000236928">
    <property type="component" value="Unassembled WGS sequence"/>
</dbReference>
<comment type="caution">
    <text evidence="3">The sequence shown here is derived from an EMBL/GenBank/DDBJ whole genome shotgun (WGS) entry which is preliminary data.</text>
</comment>
<evidence type="ECO:0000313" key="3">
    <source>
        <dbReference type="EMBL" id="POM83299.1"/>
    </source>
</evidence>
<gene>
    <name evidence="3" type="ORF">CmeUKMEL1_06700</name>
</gene>
<evidence type="ECO:0000313" key="4">
    <source>
        <dbReference type="Proteomes" id="UP000236928"/>
    </source>
</evidence>
<accession>A0A2P4YZP8</accession>
<organism evidence="3 4">
    <name type="scientific">Cryptosporidium meleagridis</name>
    <dbReference type="NCBI Taxonomy" id="93969"/>
    <lineage>
        <taxon>Eukaryota</taxon>
        <taxon>Sar</taxon>
        <taxon>Alveolata</taxon>
        <taxon>Apicomplexa</taxon>
        <taxon>Conoidasida</taxon>
        <taxon>Coccidia</taxon>
        <taxon>Eucoccidiorida</taxon>
        <taxon>Eimeriorina</taxon>
        <taxon>Cryptosporidiidae</taxon>
        <taxon>Cryptosporidium</taxon>
    </lineage>
</organism>
<keyword evidence="2" id="KW-1133">Transmembrane helix</keyword>
<dbReference type="AlphaFoldDB" id="A0A2P4YZP8"/>
<evidence type="ECO:0000256" key="2">
    <source>
        <dbReference type="SAM" id="Phobius"/>
    </source>
</evidence>
<sequence>MQSVNVSVYNRQKSYGTTSAGHAYGMTSGLSMQTVQDMAGVSGSYMNTDTFSTKDYGDPIIFDSKKSFFDSVKFKRFKKRYAGVLGFAILICFLIGFYLILFSAKHSTSKVSKNKSVFEDEHIQFTHDDFAGHSGARYGLNSNEKDSHSNDWSDFEDDWIDEHDFLEEEIDDVEDSEHGHSHYAKLINEADNHHHDNGSPIESSFDASPKPLKSTDDLNTYKNNEQMIQTTDKLPNEVHGTVPPKPLTEIPSHEESIVYFPKTIHLLGRIGDDSAVNGKYNVMMHPYHEESPWIHGGRLIWYKTGKNSSSNHYIFYEKKLHNWVLTDKFDLDNPSPIAFLPDHGVMPVKGVGKHGCKAQHYWYFREKTSDNSHKLVMDRSVLVTDNGILLDSLPDHEHGKGSSTNQEVIGLKLHKNQIHIDHKYYSDKYSGRHQIDNPY</sequence>
<evidence type="ECO:0000256" key="1">
    <source>
        <dbReference type="SAM" id="MobiDB-lite"/>
    </source>
</evidence>
<feature type="transmembrane region" description="Helical" evidence="2">
    <location>
        <begin position="81"/>
        <end position="104"/>
    </location>
</feature>
<keyword evidence="4" id="KW-1185">Reference proteome</keyword>
<reference evidence="3 4" key="1">
    <citation type="submission" date="2014-04" db="EMBL/GenBank/DDBJ databases">
        <title>Comparative Genomics of Cryptosporidium Species.</title>
        <authorList>
            <person name="Silva J.C."/>
            <person name="Su Q."/>
            <person name="Chalmers R."/>
            <person name="Chibucos M.C."/>
            <person name="Elwin K."/>
            <person name="Godinez A."/>
            <person name="Guo F."/>
            <person name="Huynh K."/>
            <person name="Orvis J."/>
            <person name="Ott S."/>
            <person name="Sadzewicz L."/>
            <person name="Sengamalay N."/>
            <person name="Shetty A."/>
            <person name="Sun M."/>
            <person name="Tallon L."/>
            <person name="Xiao L."/>
            <person name="Zhang H."/>
            <person name="Fraser C.M."/>
            <person name="Zhu G."/>
            <person name="Kissinger J."/>
            <person name="Widmer G."/>
        </authorList>
    </citation>
    <scope>NUCLEOTIDE SEQUENCE [LARGE SCALE GENOMIC DNA]</scope>
    <source>
        <strain evidence="3 4">UKMEL1</strain>
    </source>
</reference>
<feature type="region of interest" description="Disordered" evidence="1">
    <location>
        <begin position="191"/>
        <end position="211"/>
    </location>
</feature>
<keyword evidence="2" id="KW-0472">Membrane</keyword>